<reference evidence="1 2" key="1">
    <citation type="journal article" date="2020" name="Sci. Rep.">
        <title>A novel cyanobacterial geosmin producer, revising GeoA distribution and dispersion patterns in Bacteria.</title>
        <authorList>
            <person name="Churro C."/>
            <person name="Semedo-Aguiar A.P."/>
            <person name="Silva A.D."/>
            <person name="Pereira-Leal J.B."/>
            <person name="Leite R.B."/>
        </authorList>
    </citation>
    <scope>NUCLEOTIDE SEQUENCE [LARGE SCALE GENOMIC DNA]</scope>
    <source>
        <strain evidence="1 2">IPMA8</strain>
    </source>
</reference>
<dbReference type="SUPFAM" id="SSF51445">
    <property type="entry name" value="(Trans)glycosidases"/>
    <property type="match status" value="1"/>
</dbReference>
<proteinExistence type="predicted"/>
<evidence type="ECO:0000313" key="2">
    <source>
        <dbReference type="Proteomes" id="UP000702425"/>
    </source>
</evidence>
<sequence length="595" mass="67191">MSRLSIRSNKKALGFVLGLLIFVIFIPGCWALTTNIAPTAARQVDNKVAVRADVQNTSNSRSSLGVGLNGIADYSTQLPFLDAFKSSRQWITQCVSGQPNCKGEWDTEEYNLLNVDENGWVKSLPSPEDAPKYTRVSTLLLREIPNRYPSGQYIVSYEGEGAIEYTYDAKKDEAASKPGRDIINVDATQGGGIMITITATDPKKTGNYIRNIKVVRSQDEQLYQSGEIFNPLFIDKIKKFKVLRFMDWMGTNGSEQKDWSNRPKPESVSYAYRGNVPIEVMVNLANKVQAEPWFNIPHQATDEYMTNFAKRVKDSVDPKLKVYVEYSNEVWNWSFPQSHYALEQGKAKWGDKGDAFMQWYGMRTAQMCDIWKGVFEDQKNRVVCVLGVQRGWRDLETYALECSSWVAEGNKPCYQHGIDAVAIAGYFSGNLGGKESVSTVESWLKDADGGFGKAFKQLREGGLLPGFKDSLPDVDNDFKYFLDVAQKKGLKLFVYEGGQHIVGTEGVENNEKLTEFFMELNRRPEMYDMYTQLLNSWKQAGGSLFMHFVDVGGFSKWGSWGALEYVEQKGSPKYDALMDFIDRNPCWWDGCAVEG</sequence>
<protein>
    <recommendedName>
        <fullName evidence="3">Cellulose-binding protein</fullName>
    </recommendedName>
</protein>
<comment type="caution">
    <text evidence="1">The sequence shown here is derived from an EMBL/GenBank/DDBJ whole genome shotgun (WGS) entry which is preliminary data.</text>
</comment>
<name>A0ABX2CR67_9CYAN</name>
<keyword evidence="2" id="KW-1185">Reference proteome</keyword>
<gene>
    <name evidence="1" type="ORF">E5S67_00132</name>
</gene>
<dbReference type="Proteomes" id="UP000702425">
    <property type="component" value="Unassembled WGS sequence"/>
</dbReference>
<accession>A0ABX2CR67</accession>
<organism evidence="1 2">
    <name type="scientific">Microcoleus asticus IPMA8</name>
    <dbReference type="NCBI Taxonomy" id="2563858"/>
    <lineage>
        <taxon>Bacteria</taxon>
        <taxon>Bacillati</taxon>
        <taxon>Cyanobacteriota</taxon>
        <taxon>Cyanophyceae</taxon>
        <taxon>Oscillatoriophycideae</taxon>
        <taxon>Oscillatoriales</taxon>
        <taxon>Microcoleaceae</taxon>
        <taxon>Microcoleus</taxon>
        <taxon>Microcoleus asticus</taxon>
    </lineage>
</organism>
<dbReference type="InterPro" id="IPR017853">
    <property type="entry name" value="GH"/>
</dbReference>
<dbReference type="EMBL" id="SRRZ01000001">
    <property type="protein sequence ID" value="NQE32418.1"/>
    <property type="molecule type" value="Genomic_DNA"/>
</dbReference>
<evidence type="ECO:0000313" key="1">
    <source>
        <dbReference type="EMBL" id="NQE32418.1"/>
    </source>
</evidence>
<evidence type="ECO:0008006" key="3">
    <source>
        <dbReference type="Google" id="ProtNLM"/>
    </source>
</evidence>
<dbReference type="RefSeq" id="WP_172184477.1">
    <property type="nucleotide sequence ID" value="NZ_CAWPPK010000001.1"/>
</dbReference>